<dbReference type="Pfam" id="PF01944">
    <property type="entry name" value="SpoIIM"/>
    <property type="match status" value="1"/>
</dbReference>
<dbReference type="Proteomes" id="UP000435357">
    <property type="component" value="Unassembled WGS sequence"/>
</dbReference>
<dbReference type="OrthoDB" id="9800053at2"/>
<dbReference type="RefSeq" id="WP_151166693.1">
    <property type="nucleotide sequence ID" value="NZ_WACR01000003.1"/>
</dbReference>
<dbReference type="PANTHER" id="PTHR35337">
    <property type="entry name" value="SLR1478 PROTEIN"/>
    <property type="match status" value="1"/>
</dbReference>
<keyword evidence="1" id="KW-0472">Membrane</keyword>
<feature type="transmembrane region" description="Helical" evidence="1">
    <location>
        <begin position="99"/>
        <end position="119"/>
    </location>
</feature>
<dbReference type="AlphaFoldDB" id="A0A6N6M5W6"/>
<proteinExistence type="predicted"/>
<feature type="transmembrane region" description="Helical" evidence="1">
    <location>
        <begin position="443"/>
        <end position="459"/>
    </location>
</feature>
<feature type="transmembrane region" description="Helical" evidence="1">
    <location>
        <begin position="552"/>
        <end position="580"/>
    </location>
</feature>
<gene>
    <name evidence="2" type="ORF">F3059_03890</name>
</gene>
<name>A0A6N6M5W6_9FLAO</name>
<organism evidence="2 3">
    <name type="scientific">Salibacter halophilus</name>
    <dbReference type="NCBI Taxonomy" id="1803916"/>
    <lineage>
        <taxon>Bacteria</taxon>
        <taxon>Pseudomonadati</taxon>
        <taxon>Bacteroidota</taxon>
        <taxon>Flavobacteriia</taxon>
        <taxon>Flavobacteriales</taxon>
        <taxon>Salibacteraceae</taxon>
        <taxon>Salibacter</taxon>
    </lineage>
</organism>
<feature type="transmembrane region" description="Helical" evidence="1">
    <location>
        <begin position="157"/>
        <end position="179"/>
    </location>
</feature>
<evidence type="ECO:0000313" key="2">
    <source>
        <dbReference type="EMBL" id="KAB1065101.1"/>
    </source>
</evidence>
<comment type="caution">
    <text evidence="2">The sequence shown here is derived from an EMBL/GenBank/DDBJ whole genome shotgun (WGS) entry which is preliminary data.</text>
</comment>
<keyword evidence="1" id="KW-0812">Transmembrane</keyword>
<feature type="transmembrane region" description="Helical" evidence="1">
    <location>
        <begin position="214"/>
        <end position="239"/>
    </location>
</feature>
<dbReference type="PANTHER" id="PTHR35337:SF1">
    <property type="entry name" value="SLR1478 PROTEIN"/>
    <property type="match status" value="1"/>
</dbReference>
<evidence type="ECO:0000313" key="3">
    <source>
        <dbReference type="Proteomes" id="UP000435357"/>
    </source>
</evidence>
<protein>
    <submittedName>
        <fullName evidence="2">Stage II sporulation protein M</fullName>
    </submittedName>
</protein>
<keyword evidence="1" id="KW-1133">Transmembrane helix</keyword>
<accession>A0A6N6M5W6</accession>
<feature type="transmembrane region" description="Helical" evidence="1">
    <location>
        <begin position="509"/>
        <end position="532"/>
    </location>
</feature>
<dbReference type="InterPro" id="IPR002798">
    <property type="entry name" value="SpoIIM-like"/>
</dbReference>
<reference evidence="2 3" key="1">
    <citation type="submission" date="2019-09" db="EMBL/GenBank/DDBJ databases">
        <title>Genomes of Cryomorphaceae.</title>
        <authorList>
            <person name="Bowman J.P."/>
        </authorList>
    </citation>
    <scope>NUCLEOTIDE SEQUENCE [LARGE SCALE GENOMIC DNA]</scope>
    <source>
        <strain evidence="2 3">KCTC 52047</strain>
    </source>
</reference>
<evidence type="ECO:0000256" key="1">
    <source>
        <dbReference type="SAM" id="Phobius"/>
    </source>
</evidence>
<feature type="transmembrane region" description="Helical" evidence="1">
    <location>
        <begin position="465"/>
        <end position="488"/>
    </location>
</feature>
<feature type="transmembrane region" description="Helical" evidence="1">
    <location>
        <begin position="186"/>
        <end position="202"/>
    </location>
</feature>
<feature type="transmembrane region" description="Helical" evidence="1">
    <location>
        <begin position="397"/>
        <end position="422"/>
    </location>
</feature>
<feature type="transmembrane region" description="Helical" evidence="1">
    <location>
        <begin position="259"/>
        <end position="279"/>
    </location>
</feature>
<feature type="transmembrane region" description="Helical" evidence="1">
    <location>
        <begin position="285"/>
        <end position="307"/>
    </location>
</feature>
<keyword evidence="3" id="KW-1185">Reference proteome</keyword>
<dbReference type="EMBL" id="WACR01000003">
    <property type="protein sequence ID" value="KAB1065101.1"/>
    <property type="molecule type" value="Genomic_DNA"/>
</dbReference>
<sequence length="620" mass="70661">MKETEFIDQNKRKWQEFEEELDKNIRQPNRITNHYMETVEDLSHARTHYPNRLVRSYLNGITQFLSLRIHKSKIAKWRDIKKFWKIDLPLAMFESRKQFLLSFVILVLSMAIGVLSSIYNPEFAKYILGSDYVDMTIENIEKGDPMAVYKDKQMGNMFLRITFNNLLVAARTFIMGLFFGVGTLMILLYNGVMLGVFQFFFFERGLFFESFLTIWQHGVIEISSIVLAGAAGLVLAKGVLFPGTYSRLDAFRLAGRKSLMLMLGLMPLLVYSGLVEAFITRLTDMHWIIRLSAILLSVAFVLAYFVWYPRRVAKKYKIEDELKTYIQPIKTSHFAFDRIEKNFTIIWEAIRQLLKQRKRWLITGGSLVVISSVAKYISLEELADIMIISNLSDLTQVWNFFGTGDSLFFTLLNALIISLAWITAAFNIHENGVDNGKTWKRNTLSIIFSGLIIGLLLALCFTNGWMVLASFFFLPILGTMTATVSTSGRMSFIADGFNHTINKSSLAKIYGLTAVFVVMYGFIIGLVNNLVLNLTTQGLVTLFGMDLYSTTFYIARTALLVFILFTIYSTLFSTLGLAYFSLLEILSAKSLEDKVNEAFPLQSEPNEGVNIVKPSNIHNS</sequence>